<protein>
    <recommendedName>
        <fullName evidence="2">Methyltransferase domain-containing protein</fullName>
    </recommendedName>
</protein>
<dbReference type="Gene3D" id="3.40.50.150">
    <property type="entry name" value="Vaccinia Virus protein VP39"/>
    <property type="match status" value="1"/>
</dbReference>
<dbReference type="Proteomes" id="UP000228503">
    <property type="component" value="Unassembled WGS sequence"/>
</dbReference>
<organism evidence="3 4">
    <name type="scientific">Candidatus Roizmanbacteria bacterium CG_4_10_14_0_2_um_filter_39_13</name>
    <dbReference type="NCBI Taxonomy" id="1974825"/>
    <lineage>
        <taxon>Bacteria</taxon>
        <taxon>Candidatus Roizmaniibacteriota</taxon>
    </lineage>
</organism>
<evidence type="ECO:0000313" key="3">
    <source>
        <dbReference type="EMBL" id="PIZ62011.1"/>
    </source>
</evidence>
<evidence type="ECO:0000256" key="1">
    <source>
        <dbReference type="ARBA" id="ARBA00022679"/>
    </source>
</evidence>
<reference evidence="4" key="1">
    <citation type="submission" date="2017-09" db="EMBL/GenBank/DDBJ databases">
        <title>Depth-based differentiation of microbial function through sediment-hosted aquifers and enrichment of novel symbionts in the deep terrestrial subsurface.</title>
        <authorList>
            <person name="Probst A.J."/>
            <person name="Ladd B."/>
            <person name="Jarett J.K."/>
            <person name="Geller-Mcgrath D.E."/>
            <person name="Sieber C.M.K."/>
            <person name="Emerson J.B."/>
            <person name="Anantharaman K."/>
            <person name="Thomas B.C."/>
            <person name="Malmstrom R."/>
            <person name="Stieglmeier M."/>
            <person name="Klingl A."/>
            <person name="Woyke T."/>
            <person name="Ryan C.M."/>
            <person name="Banfield J.F."/>
        </authorList>
    </citation>
    <scope>NUCLEOTIDE SEQUENCE [LARGE SCALE GENOMIC DNA]</scope>
</reference>
<gene>
    <name evidence="3" type="ORF">COY16_05505</name>
</gene>
<name>A0A2M7TW15_9BACT</name>
<dbReference type="EMBL" id="PFOB01000068">
    <property type="protein sequence ID" value="PIZ62011.1"/>
    <property type="molecule type" value="Genomic_DNA"/>
</dbReference>
<proteinExistence type="predicted"/>
<evidence type="ECO:0000313" key="4">
    <source>
        <dbReference type="Proteomes" id="UP000228503"/>
    </source>
</evidence>
<dbReference type="InterPro" id="IPR041698">
    <property type="entry name" value="Methyltransf_25"/>
</dbReference>
<dbReference type="Pfam" id="PF13649">
    <property type="entry name" value="Methyltransf_25"/>
    <property type="match status" value="1"/>
</dbReference>
<dbReference type="GO" id="GO:0016740">
    <property type="term" value="F:transferase activity"/>
    <property type="evidence" value="ECO:0007669"/>
    <property type="project" value="UniProtKB-KW"/>
</dbReference>
<dbReference type="AlphaFoldDB" id="A0A2M7TW15"/>
<dbReference type="InterPro" id="IPR029063">
    <property type="entry name" value="SAM-dependent_MTases_sf"/>
</dbReference>
<dbReference type="CDD" id="cd02440">
    <property type="entry name" value="AdoMet_MTases"/>
    <property type="match status" value="1"/>
</dbReference>
<sequence length="137" mass="15703">MLIQRLQFITNWLSGEFFSNKSIENVYDNVSRDNKYDTSVNFEKRTKGFKHILTHAKLDQGSVLDLACGTGAIEVALKDRNMHILGVDNSSGMLEIAQKKLKRWKNITFKKGNFMTVDLPNNRFDLITIAHAIRFVP</sequence>
<dbReference type="PANTHER" id="PTHR43861">
    <property type="entry name" value="TRANS-ACONITATE 2-METHYLTRANSFERASE-RELATED"/>
    <property type="match status" value="1"/>
</dbReference>
<feature type="domain" description="Methyltransferase" evidence="2">
    <location>
        <begin position="63"/>
        <end position="136"/>
    </location>
</feature>
<evidence type="ECO:0000259" key="2">
    <source>
        <dbReference type="Pfam" id="PF13649"/>
    </source>
</evidence>
<keyword evidence="1" id="KW-0808">Transferase</keyword>
<comment type="caution">
    <text evidence="3">The sequence shown here is derived from an EMBL/GenBank/DDBJ whole genome shotgun (WGS) entry which is preliminary data.</text>
</comment>
<accession>A0A2M7TW15</accession>
<dbReference type="SUPFAM" id="SSF53335">
    <property type="entry name" value="S-adenosyl-L-methionine-dependent methyltransferases"/>
    <property type="match status" value="1"/>
</dbReference>